<proteinExistence type="predicted"/>
<feature type="transmembrane region" description="Helical" evidence="1">
    <location>
        <begin position="169"/>
        <end position="195"/>
    </location>
</feature>
<feature type="transmembrane region" description="Helical" evidence="1">
    <location>
        <begin position="239"/>
        <end position="257"/>
    </location>
</feature>
<gene>
    <name evidence="2" type="ORF">FM121_11880</name>
</gene>
<name>A0A1X6WRB0_9ENTE</name>
<dbReference type="OrthoDB" id="2287686at2"/>
<feature type="transmembrane region" description="Helical" evidence="1">
    <location>
        <begin position="215"/>
        <end position="233"/>
    </location>
</feature>
<accession>A0A1X6WRB0</accession>
<dbReference type="AlphaFoldDB" id="A0A1X6WRB0"/>
<feature type="transmembrane region" description="Helical" evidence="1">
    <location>
        <begin position="29"/>
        <end position="49"/>
    </location>
</feature>
<keyword evidence="1" id="KW-0812">Transmembrane</keyword>
<organism evidence="2 3">
    <name type="scientific">Vagococcus fluvialis bH819</name>
    <dbReference type="NCBI Taxonomy" id="1255619"/>
    <lineage>
        <taxon>Bacteria</taxon>
        <taxon>Bacillati</taxon>
        <taxon>Bacillota</taxon>
        <taxon>Bacilli</taxon>
        <taxon>Lactobacillales</taxon>
        <taxon>Enterococcaceae</taxon>
        <taxon>Vagococcus</taxon>
    </lineage>
</organism>
<sequence length="272" mass="31566">MKSSQFPVTYFANCFSAKKMFLNRRELKIWQMLIVIIFLIFMLLNPVAINANNSPEFKLDNIMPDLTKQVSESKFEEIKQITFTDNKLTEQESQKLSNEIYLNTSKKDFEKVKTGLNFENDKLVMKDENGLSFELRYTDDWNFESFSSVKDFENWLNKEWNAQNAPYRILSMTILVAVLVLSSTLFLVFGTAFFIWLTKRNHISSIKSYKESLNVTLNSLFLSTLIATIIGLIHYDITLMMTIQAFGLAIQVLIIFAKTKFNDNLAEGKPFK</sequence>
<dbReference type="RefSeq" id="WP_086952396.1">
    <property type="nucleotide sequence ID" value="NZ_FWFD01000015.1"/>
</dbReference>
<dbReference type="Proteomes" id="UP000195918">
    <property type="component" value="Unassembled WGS sequence"/>
</dbReference>
<keyword evidence="1" id="KW-1133">Transmembrane helix</keyword>
<protein>
    <submittedName>
        <fullName evidence="2">Maltodextrose utilization protein MalA</fullName>
    </submittedName>
</protein>
<reference evidence="3" key="1">
    <citation type="submission" date="2017-02" db="EMBL/GenBank/DDBJ databases">
        <authorList>
            <person name="Dridi B."/>
        </authorList>
    </citation>
    <scope>NUCLEOTIDE SEQUENCE [LARGE SCALE GENOMIC DNA]</scope>
    <source>
        <strain evidence="3">bH819</strain>
    </source>
</reference>
<dbReference type="EMBL" id="FWFD01000015">
    <property type="protein sequence ID" value="SLM86789.1"/>
    <property type="molecule type" value="Genomic_DNA"/>
</dbReference>
<keyword evidence="1" id="KW-0472">Membrane</keyword>
<evidence type="ECO:0000313" key="3">
    <source>
        <dbReference type="Proteomes" id="UP000195918"/>
    </source>
</evidence>
<evidence type="ECO:0000313" key="2">
    <source>
        <dbReference type="EMBL" id="SLM86789.1"/>
    </source>
</evidence>
<keyword evidence="3" id="KW-1185">Reference proteome</keyword>
<evidence type="ECO:0000256" key="1">
    <source>
        <dbReference type="SAM" id="Phobius"/>
    </source>
</evidence>